<name>A0A0E4H1L5_MYCLN</name>
<reference evidence="1 2" key="1">
    <citation type="submission" date="2015-03" db="EMBL/GenBank/DDBJ databases">
        <authorList>
            <person name="Urmite Genomes"/>
        </authorList>
    </citation>
    <scope>NUCLEOTIDE SEQUENCE [LARGE SCALE GENOMIC DNA]</scope>
    <source>
        <strain evidence="1 2">CSUR P1491</strain>
    </source>
</reference>
<accession>A0A0E4H1L5</accession>
<organism evidence="1 2">
    <name type="scientific">Mycobacterium lentiflavum</name>
    <dbReference type="NCBI Taxonomy" id="141349"/>
    <lineage>
        <taxon>Bacteria</taxon>
        <taxon>Bacillati</taxon>
        <taxon>Actinomycetota</taxon>
        <taxon>Actinomycetes</taxon>
        <taxon>Mycobacteriales</taxon>
        <taxon>Mycobacteriaceae</taxon>
        <taxon>Mycobacterium</taxon>
        <taxon>Mycobacterium simiae complex</taxon>
    </lineage>
</organism>
<evidence type="ECO:0000313" key="1">
    <source>
        <dbReference type="EMBL" id="CQD14987.1"/>
    </source>
</evidence>
<protein>
    <submittedName>
        <fullName evidence="1">Uncharacterized protein</fullName>
    </submittedName>
</protein>
<evidence type="ECO:0000313" key="2">
    <source>
        <dbReference type="Proteomes" id="UP000199251"/>
    </source>
</evidence>
<dbReference type="EMBL" id="CTEE01000001">
    <property type="protein sequence ID" value="CQD14987.1"/>
    <property type="molecule type" value="Genomic_DNA"/>
</dbReference>
<proteinExistence type="predicted"/>
<gene>
    <name evidence="1" type="ORF">BN1232_03192</name>
</gene>
<dbReference type="Proteomes" id="UP000199251">
    <property type="component" value="Unassembled WGS sequence"/>
</dbReference>
<sequence length="89" mass="9605">MGNQLSTSTIPSGMMLRNCQDLWIEVFQATSVPACQRLADAARWLPRMATTSRSFRSAAFEVFSVGGKEFIGELGISLDDGAGDELCAD</sequence>
<dbReference type="AlphaFoldDB" id="A0A0E4H1L5"/>